<proteinExistence type="predicted"/>
<gene>
    <name evidence="1" type="ORF">A2872_00300</name>
</gene>
<sequence>MRIDAGFTDIIPSGAFDPFASVPGAAGTPGIIFSGRQAPDFGAFGGQASALNWKAGEFPFWKRDIYTDSHNSVPTSYNFLTTIAQSSEIPLVDLGPSCSGGLLNCTLPGGLGHNIYHADGDLNLNAYNFPGGNQDYIILVKGDLTIKGNIDVPLGSTVIFSAKGKVTVNVSVTRIEGLYSADTDFKIAGTPLGPDPRLFAEGTIVANAALSGGSFQNERNLGLLGAINNGNTPSVTFVERPDFILNYPDFVKQEKRVWQEVAP</sequence>
<dbReference type="EMBL" id="MFJG01000022">
    <property type="protein sequence ID" value="OGG06738.1"/>
    <property type="molecule type" value="Genomic_DNA"/>
</dbReference>
<reference evidence="1 2" key="1">
    <citation type="journal article" date="2016" name="Nat. Commun.">
        <title>Thousands of microbial genomes shed light on interconnected biogeochemical processes in an aquifer system.</title>
        <authorList>
            <person name="Anantharaman K."/>
            <person name="Brown C.T."/>
            <person name="Hug L.A."/>
            <person name="Sharon I."/>
            <person name="Castelle C.J."/>
            <person name="Probst A.J."/>
            <person name="Thomas B.C."/>
            <person name="Singh A."/>
            <person name="Wilkins M.J."/>
            <person name="Karaoz U."/>
            <person name="Brodie E.L."/>
            <person name="Williams K.H."/>
            <person name="Hubbard S.S."/>
            <person name="Banfield J.F."/>
        </authorList>
    </citation>
    <scope>NUCLEOTIDE SEQUENCE [LARGE SCALE GENOMIC DNA]</scope>
</reference>
<organism evidence="1 2">
    <name type="scientific">Candidatus Gottesmanbacteria bacterium RIFCSPHIGHO2_01_FULL_42_12</name>
    <dbReference type="NCBI Taxonomy" id="1798377"/>
    <lineage>
        <taxon>Bacteria</taxon>
        <taxon>Candidatus Gottesmaniibacteriota</taxon>
    </lineage>
</organism>
<dbReference type="STRING" id="1798377.A2872_00300"/>
<protein>
    <submittedName>
        <fullName evidence="1">Uncharacterized protein</fullName>
    </submittedName>
</protein>
<evidence type="ECO:0000313" key="1">
    <source>
        <dbReference type="EMBL" id="OGG06738.1"/>
    </source>
</evidence>
<accession>A0A1F5Z2Q4</accession>
<name>A0A1F5Z2Q4_9BACT</name>
<dbReference type="Proteomes" id="UP000178681">
    <property type="component" value="Unassembled WGS sequence"/>
</dbReference>
<dbReference type="AlphaFoldDB" id="A0A1F5Z2Q4"/>
<evidence type="ECO:0000313" key="2">
    <source>
        <dbReference type="Proteomes" id="UP000178681"/>
    </source>
</evidence>
<comment type="caution">
    <text evidence="1">The sequence shown here is derived from an EMBL/GenBank/DDBJ whole genome shotgun (WGS) entry which is preliminary data.</text>
</comment>